<sequence>MGITLVISRCLMERMTMKTYPVFILYLRKSVRISHCVPPTRLACPASKATQNDSKVVHEAGIPAIGGSCLPMKQKRIITDPPTSITGVLPKPLGKARAEQWDQPALSGASEWVMESGIHDSEMCRLYVKGKALQPHEWSLDHIAAMFHIDEYVKSLPGLPKNLVACHDNPDWMTEVIKNFNVNPSGIPLNLQLEGLHLRANEIALLKGGTMSHFRVHDDLLPLVWENPFYTPPSVGEPMDQDEPVPEHTPSQPTAGSSSLADRLDYGEEGSSPAPQLMSMTSGNALAI</sequence>
<organism evidence="2 3">
    <name type="scientific">Sphaerobolus stellatus (strain SS14)</name>
    <dbReference type="NCBI Taxonomy" id="990650"/>
    <lineage>
        <taxon>Eukaryota</taxon>
        <taxon>Fungi</taxon>
        <taxon>Dikarya</taxon>
        <taxon>Basidiomycota</taxon>
        <taxon>Agaricomycotina</taxon>
        <taxon>Agaricomycetes</taxon>
        <taxon>Phallomycetidae</taxon>
        <taxon>Geastrales</taxon>
        <taxon>Sphaerobolaceae</taxon>
        <taxon>Sphaerobolus</taxon>
    </lineage>
</organism>
<protein>
    <submittedName>
        <fullName evidence="2">Uncharacterized protein</fullName>
    </submittedName>
</protein>
<evidence type="ECO:0000313" key="2">
    <source>
        <dbReference type="EMBL" id="KIJ28847.1"/>
    </source>
</evidence>
<dbReference type="AlphaFoldDB" id="A0A0C9UIU7"/>
<evidence type="ECO:0000256" key="1">
    <source>
        <dbReference type="SAM" id="MobiDB-lite"/>
    </source>
</evidence>
<accession>A0A0C9UIU7</accession>
<name>A0A0C9UIU7_SPHS4</name>
<feature type="compositionally biased region" description="Polar residues" evidence="1">
    <location>
        <begin position="249"/>
        <end position="260"/>
    </location>
</feature>
<dbReference type="Proteomes" id="UP000054279">
    <property type="component" value="Unassembled WGS sequence"/>
</dbReference>
<feature type="region of interest" description="Disordered" evidence="1">
    <location>
        <begin position="232"/>
        <end position="288"/>
    </location>
</feature>
<evidence type="ECO:0000313" key="3">
    <source>
        <dbReference type="Proteomes" id="UP000054279"/>
    </source>
</evidence>
<gene>
    <name evidence="2" type="ORF">M422DRAFT_269812</name>
</gene>
<proteinExistence type="predicted"/>
<feature type="compositionally biased region" description="Polar residues" evidence="1">
    <location>
        <begin position="278"/>
        <end position="288"/>
    </location>
</feature>
<reference evidence="2 3" key="1">
    <citation type="submission" date="2014-06" db="EMBL/GenBank/DDBJ databases">
        <title>Evolutionary Origins and Diversification of the Mycorrhizal Mutualists.</title>
        <authorList>
            <consortium name="DOE Joint Genome Institute"/>
            <consortium name="Mycorrhizal Genomics Consortium"/>
            <person name="Kohler A."/>
            <person name="Kuo A."/>
            <person name="Nagy L.G."/>
            <person name="Floudas D."/>
            <person name="Copeland A."/>
            <person name="Barry K.W."/>
            <person name="Cichocki N."/>
            <person name="Veneault-Fourrey C."/>
            <person name="LaButti K."/>
            <person name="Lindquist E.A."/>
            <person name="Lipzen A."/>
            <person name="Lundell T."/>
            <person name="Morin E."/>
            <person name="Murat C."/>
            <person name="Riley R."/>
            <person name="Ohm R."/>
            <person name="Sun H."/>
            <person name="Tunlid A."/>
            <person name="Henrissat B."/>
            <person name="Grigoriev I.V."/>
            <person name="Hibbett D.S."/>
            <person name="Martin F."/>
        </authorList>
    </citation>
    <scope>NUCLEOTIDE SEQUENCE [LARGE SCALE GENOMIC DNA]</scope>
    <source>
        <strain evidence="2 3">SS14</strain>
    </source>
</reference>
<keyword evidence="3" id="KW-1185">Reference proteome</keyword>
<dbReference type="EMBL" id="KN837296">
    <property type="protein sequence ID" value="KIJ28847.1"/>
    <property type="molecule type" value="Genomic_DNA"/>
</dbReference>
<dbReference type="HOGENOM" id="CLU_966982_0_0_1"/>